<evidence type="ECO:0000313" key="3">
    <source>
        <dbReference type="Proteomes" id="UP001058072"/>
    </source>
</evidence>
<dbReference type="GO" id="GO:0019365">
    <property type="term" value="P:pyridine nucleotide salvage"/>
    <property type="evidence" value="ECO:0007669"/>
    <property type="project" value="InterPro"/>
</dbReference>
<evidence type="ECO:0000313" key="2">
    <source>
        <dbReference type="EMBL" id="UUF07803.1"/>
    </source>
</evidence>
<dbReference type="CDD" id="cd00431">
    <property type="entry name" value="cysteine_hydrolases"/>
    <property type="match status" value="1"/>
</dbReference>
<protein>
    <submittedName>
        <fullName evidence="2">Cysteine hydrolase</fullName>
    </submittedName>
</protein>
<accession>A0A9Q9CFV0</accession>
<reference evidence="2" key="1">
    <citation type="submission" date="2021-03" db="EMBL/GenBank/DDBJ databases">
        <title>Comparative Genomics and Metabolomics in the genus Turicibacter.</title>
        <authorList>
            <person name="Maki J."/>
            <person name="Looft T."/>
        </authorList>
    </citation>
    <scope>NUCLEOTIDE SEQUENCE</scope>
    <source>
        <strain evidence="2">ISU324</strain>
    </source>
</reference>
<evidence type="ECO:0000259" key="1">
    <source>
        <dbReference type="Pfam" id="PF00857"/>
    </source>
</evidence>
<dbReference type="PANTHER" id="PTHR47297">
    <property type="match status" value="1"/>
</dbReference>
<gene>
    <name evidence="2" type="ORF">J0J70_09255</name>
</gene>
<name>A0A9Q9CFV0_9FIRM</name>
<dbReference type="InterPro" id="IPR044717">
    <property type="entry name" value="NIC1"/>
</dbReference>
<sequence>MKYDLKALLKSSEASLTQIVDILNTAPSLMLQSLESSNTAIIIVDMVNGFVKEGPMSSPRIQTIIPAIRELMTQAKEKKLPMLAFADSHNESSIEFATYPPHCLVGTSESEIVDELKEVGGYELVLKGSTNGFLEPAFHNWLKEHPTIEQFIVVGDCTDICVEQFVLTLKTYFTTLNRPSRIIVPINSVETYDLGVHAGDFMNVMALYKMHMNGIEIVREITN</sequence>
<dbReference type="InterPro" id="IPR000868">
    <property type="entry name" value="Isochorismatase-like_dom"/>
</dbReference>
<dbReference type="InterPro" id="IPR036380">
    <property type="entry name" value="Isochorismatase-like_sf"/>
</dbReference>
<dbReference type="Gene3D" id="3.40.50.850">
    <property type="entry name" value="Isochorismatase-like"/>
    <property type="match status" value="1"/>
</dbReference>
<dbReference type="Pfam" id="PF00857">
    <property type="entry name" value="Isochorismatase"/>
    <property type="match status" value="1"/>
</dbReference>
<dbReference type="EMBL" id="CP071250">
    <property type="protein sequence ID" value="UUF07803.1"/>
    <property type="molecule type" value="Genomic_DNA"/>
</dbReference>
<organism evidence="2 3">
    <name type="scientific">Turicibacter bilis</name>
    <dbReference type="NCBI Taxonomy" id="2735723"/>
    <lineage>
        <taxon>Bacteria</taxon>
        <taxon>Bacillati</taxon>
        <taxon>Bacillota</taxon>
        <taxon>Erysipelotrichia</taxon>
        <taxon>Erysipelotrichales</taxon>
        <taxon>Turicibacteraceae</taxon>
        <taxon>Turicibacter</taxon>
    </lineage>
</organism>
<dbReference type="GO" id="GO:0008936">
    <property type="term" value="F:nicotinamidase activity"/>
    <property type="evidence" value="ECO:0007669"/>
    <property type="project" value="InterPro"/>
</dbReference>
<feature type="domain" description="Isochorismatase-like" evidence="1">
    <location>
        <begin position="39"/>
        <end position="168"/>
    </location>
</feature>
<keyword evidence="2" id="KW-0378">Hydrolase</keyword>
<dbReference type="PANTHER" id="PTHR47297:SF2">
    <property type="entry name" value="OS02G0606800 PROTEIN"/>
    <property type="match status" value="1"/>
</dbReference>
<dbReference type="SUPFAM" id="SSF52499">
    <property type="entry name" value="Isochorismatase-like hydrolases"/>
    <property type="match status" value="1"/>
</dbReference>
<dbReference type="AlphaFoldDB" id="A0A9Q9CFV0"/>
<dbReference type="RefSeq" id="WP_212724447.1">
    <property type="nucleotide sequence ID" value="NZ_CP071250.1"/>
</dbReference>
<proteinExistence type="predicted"/>
<dbReference type="Proteomes" id="UP001058072">
    <property type="component" value="Chromosome"/>
</dbReference>